<accession>A0ABR0NY34</accession>
<evidence type="ECO:0000313" key="1">
    <source>
        <dbReference type="EMBL" id="KAK5811072.1"/>
    </source>
</evidence>
<comment type="caution">
    <text evidence="1">The sequence shown here is derived from an EMBL/GenBank/DDBJ whole genome shotgun (WGS) entry which is preliminary data.</text>
</comment>
<dbReference type="EMBL" id="JARKNE010000008">
    <property type="protein sequence ID" value="KAK5811072.1"/>
    <property type="molecule type" value="Genomic_DNA"/>
</dbReference>
<reference evidence="1 2" key="1">
    <citation type="submission" date="2023-03" db="EMBL/GenBank/DDBJ databases">
        <title>WGS of Gossypium arboreum.</title>
        <authorList>
            <person name="Yu D."/>
        </authorList>
    </citation>
    <scope>NUCLEOTIDE SEQUENCE [LARGE SCALE GENOMIC DNA]</scope>
    <source>
        <tissue evidence="1">Leaf</tissue>
    </source>
</reference>
<evidence type="ECO:0000313" key="2">
    <source>
        <dbReference type="Proteomes" id="UP001358586"/>
    </source>
</evidence>
<sequence length="267" mass="29909">MGFFEPGGILARNPSSTSIPTKKGGEIHGLLARYGCALVCVRELGVVAGDVVGAWRMQGLLRHEQKTTRTIMTEFDDPITVQFHLGGLVRQLSVPKFGVALGLYTDEFMEADNFPHLYRHIHYALSSCWAALIPATGIYDPSRFKASSLSPALRYLHAILAHTLIERREGTGVINTHYVYFLWSIRQGHVFDLAYFISLAFRHQTEQHKKRVICIGPYVNRLARHFGLLNTSVQSSSLTLISQMSPQGISSMLHTRMIEYCCGFDPP</sequence>
<gene>
    <name evidence="1" type="ORF">PVK06_026391</name>
</gene>
<organism evidence="1 2">
    <name type="scientific">Gossypium arboreum</name>
    <name type="common">Tree cotton</name>
    <name type="synonym">Gossypium nanking</name>
    <dbReference type="NCBI Taxonomy" id="29729"/>
    <lineage>
        <taxon>Eukaryota</taxon>
        <taxon>Viridiplantae</taxon>
        <taxon>Streptophyta</taxon>
        <taxon>Embryophyta</taxon>
        <taxon>Tracheophyta</taxon>
        <taxon>Spermatophyta</taxon>
        <taxon>Magnoliopsida</taxon>
        <taxon>eudicotyledons</taxon>
        <taxon>Gunneridae</taxon>
        <taxon>Pentapetalae</taxon>
        <taxon>rosids</taxon>
        <taxon>malvids</taxon>
        <taxon>Malvales</taxon>
        <taxon>Malvaceae</taxon>
        <taxon>Malvoideae</taxon>
        <taxon>Gossypium</taxon>
    </lineage>
</organism>
<name>A0ABR0NY34_GOSAR</name>
<dbReference type="Proteomes" id="UP001358586">
    <property type="component" value="Chromosome 8"/>
</dbReference>
<protein>
    <submittedName>
        <fullName evidence="1">Uncharacterized protein</fullName>
    </submittedName>
</protein>
<proteinExistence type="predicted"/>
<keyword evidence="2" id="KW-1185">Reference proteome</keyword>